<keyword evidence="4" id="KW-1185">Reference proteome</keyword>
<feature type="compositionally biased region" description="Polar residues" evidence="2">
    <location>
        <begin position="554"/>
        <end position="564"/>
    </location>
</feature>
<accession>A0A168C3G6</accession>
<dbReference type="OrthoDB" id="5945798at2759"/>
<feature type="compositionally biased region" description="Basic and acidic residues" evidence="2">
    <location>
        <begin position="80"/>
        <end position="90"/>
    </location>
</feature>
<feature type="compositionally biased region" description="Basic and acidic residues" evidence="2">
    <location>
        <begin position="42"/>
        <end position="73"/>
    </location>
</feature>
<feature type="compositionally biased region" description="Low complexity" evidence="2">
    <location>
        <begin position="20"/>
        <end position="39"/>
    </location>
</feature>
<feature type="region of interest" description="Disordered" evidence="2">
    <location>
        <begin position="397"/>
        <end position="445"/>
    </location>
</feature>
<feature type="region of interest" description="Disordered" evidence="2">
    <location>
        <begin position="470"/>
        <end position="564"/>
    </location>
</feature>
<gene>
    <name evidence="3" type="ORF">AAL_04392</name>
</gene>
<sequence>MADLMAASSGLPASASVDNGSTAPRRPAAGPAPTSSPSGIRGPRDIMRERIAREARQKAEAEQIALERSRAEQDAQSVGESRRKHDERRPAGVAAGPGRGAETQQQLPPHSRVHGQTAQEPAHVSRDPVSVSAAKPTAQPQQEQQPPLPQSPTRAVSTTRLRSQQQTANPSTGLAREATAGVTAESAKPRSSFPHAFERWETLSAHWEGLTSYWLRKLEQNKDEINRDPLSQQLARQVTDLSAAGANLFHAVVELQRLRASSERKFQRWFFETRTELERAQEIKATLEKALERERRDRADAIRDAVDLERGSSKAQKQLAEMRKELAISKEEARRAWEELGRREQEERDRTLSLQSGLPTIVGGVQVVPMMQGGGFGGRPGTAREAVSHNVEYGQGYAGSHPQVPPAVTSPPTAGPSGAYYHPQEAGQKVRADRAGGSEGRSTEGEYIVDAAGGMVLDAQGQKMIYVAAPSSEPSVSDDDEADDYDSPPTTNPASGGYEHHSASAGDGKRAGTYTDPQDYSGQGYGAPGWETVPRHHHPTRLSDVLEEDERSRTSASLGHGRSN</sequence>
<feature type="compositionally biased region" description="Polar residues" evidence="2">
    <location>
        <begin position="153"/>
        <end position="172"/>
    </location>
</feature>
<organism evidence="3 4">
    <name type="scientific">Moelleriella libera RCEF 2490</name>
    <dbReference type="NCBI Taxonomy" id="1081109"/>
    <lineage>
        <taxon>Eukaryota</taxon>
        <taxon>Fungi</taxon>
        <taxon>Dikarya</taxon>
        <taxon>Ascomycota</taxon>
        <taxon>Pezizomycotina</taxon>
        <taxon>Sordariomycetes</taxon>
        <taxon>Hypocreomycetidae</taxon>
        <taxon>Hypocreales</taxon>
        <taxon>Clavicipitaceae</taxon>
        <taxon>Moelleriella</taxon>
    </lineage>
</organism>
<keyword evidence="1" id="KW-0175">Coiled coil</keyword>
<comment type="caution">
    <text evidence="3">The sequence shown here is derived from an EMBL/GenBank/DDBJ whole genome shotgun (WGS) entry which is preliminary data.</text>
</comment>
<dbReference type="AlphaFoldDB" id="A0A168C3G6"/>
<evidence type="ECO:0000256" key="2">
    <source>
        <dbReference type="SAM" id="MobiDB-lite"/>
    </source>
</evidence>
<feature type="compositionally biased region" description="Polar residues" evidence="2">
    <location>
        <begin position="102"/>
        <end position="119"/>
    </location>
</feature>
<protein>
    <submittedName>
        <fullName evidence="3">Uncharacterized protein</fullName>
    </submittedName>
</protein>
<feature type="coiled-coil region" evidence="1">
    <location>
        <begin position="277"/>
        <end position="332"/>
    </location>
</feature>
<feature type="compositionally biased region" description="Low complexity" evidence="2">
    <location>
        <begin position="136"/>
        <end position="145"/>
    </location>
</feature>
<feature type="compositionally biased region" description="Basic and acidic residues" evidence="2">
    <location>
        <begin position="428"/>
        <end position="444"/>
    </location>
</feature>
<dbReference type="EMBL" id="AZGY01000008">
    <property type="protein sequence ID" value="KZZ96096.1"/>
    <property type="molecule type" value="Genomic_DNA"/>
</dbReference>
<feature type="region of interest" description="Disordered" evidence="2">
    <location>
        <begin position="1"/>
        <end position="192"/>
    </location>
</feature>
<proteinExistence type="predicted"/>
<evidence type="ECO:0000313" key="4">
    <source>
        <dbReference type="Proteomes" id="UP000078544"/>
    </source>
</evidence>
<dbReference type="Proteomes" id="UP000078544">
    <property type="component" value="Unassembled WGS sequence"/>
</dbReference>
<feature type="compositionally biased region" description="Basic and acidic residues" evidence="2">
    <location>
        <begin position="498"/>
        <end position="510"/>
    </location>
</feature>
<evidence type="ECO:0000256" key="1">
    <source>
        <dbReference type="SAM" id="Coils"/>
    </source>
</evidence>
<reference evidence="3 4" key="1">
    <citation type="journal article" date="2016" name="Genome Biol. Evol.">
        <title>Divergent and convergent evolution of fungal pathogenicity.</title>
        <authorList>
            <person name="Shang Y."/>
            <person name="Xiao G."/>
            <person name="Zheng P."/>
            <person name="Cen K."/>
            <person name="Zhan S."/>
            <person name="Wang C."/>
        </authorList>
    </citation>
    <scope>NUCLEOTIDE SEQUENCE [LARGE SCALE GENOMIC DNA]</scope>
    <source>
        <strain evidence="3 4">RCEF 2490</strain>
    </source>
</reference>
<feature type="compositionally biased region" description="Acidic residues" evidence="2">
    <location>
        <begin position="476"/>
        <end position="486"/>
    </location>
</feature>
<evidence type="ECO:0000313" key="3">
    <source>
        <dbReference type="EMBL" id="KZZ96096.1"/>
    </source>
</evidence>
<name>A0A168C3G6_9HYPO</name>
<dbReference type="STRING" id="1081109.A0A168C3G6"/>